<dbReference type="KEGG" id="scib:HUG20_01345"/>
<evidence type="ECO:0000313" key="2">
    <source>
        <dbReference type="Proteomes" id="UP000595349"/>
    </source>
</evidence>
<dbReference type="Gene3D" id="3.30.2310.20">
    <property type="entry name" value="RelE-like"/>
    <property type="match status" value="1"/>
</dbReference>
<dbReference type="AlphaFoldDB" id="A0A7T7CE46"/>
<dbReference type="Proteomes" id="UP000595349">
    <property type="component" value="Chromosome"/>
</dbReference>
<name>A0A7T7CE46_9BACI</name>
<protein>
    <submittedName>
        <fullName evidence="1">Addiction module toxin RelE</fullName>
    </submittedName>
</protein>
<accession>A0A7T7CE46</accession>
<reference evidence="1 2" key="1">
    <citation type="submission" date="2020-06" db="EMBL/GenBank/DDBJ databases">
        <title>Genomic analysis of Salicibibacter sp. NKC21-4.</title>
        <authorList>
            <person name="Oh Y.J."/>
        </authorList>
    </citation>
    <scope>NUCLEOTIDE SEQUENCE [LARGE SCALE GENOMIC DNA]</scope>
    <source>
        <strain evidence="1 2">NKC21-4</strain>
    </source>
</reference>
<dbReference type="EMBL" id="CP054706">
    <property type="protein sequence ID" value="QQK78678.1"/>
    <property type="molecule type" value="Genomic_DNA"/>
</dbReference>
<dbReference type="RefSeq" id="WP_200087152.1">
    <property type="nucleotide sequence ID" value="NZ_CP054706.1"/>
</dbReference>
<keyword evidence="2" id="KW-1185">Reference proteome</keyword>
<evidence type="ECO:0000313" key="1">
    <source>
        <dbReference type="EMBL" id="QQK78678.1"/>
    </source>
</evidence>
<organism evidence="1 2">
    <name type="scientific">Salicibibacter cibi</name>
    <dbReference type="NCBI Taxonomy" id="2743001"/>
    <lineage>
        <taxon>Bacteria</taxon>
        <taxon>Bacillati</taxon>
        <taxon>Bacillota</taxon>
        <taxon>Bacilli</taxon>
        <taxon>Bacillales</taxon>
        <taxon>Bacillaceae</taxon>
        <taxon>Salicibibacter</taxon>
    </lineage>
</organism>
<proteinExistence type="predicted"/>
<sequence>MFEVYVIAEAAKEYDRLAGNEKQWVDAAIQKLKERGEGIGEPLGNTKYARLQTYKKVKHRKLGLRMIFREEKQQTNVITVIAIGKRTDEKIYKDAHKRL</sequence>
<gene>
    <name evidence="1" type="ORF">HUG20_01345</name>
</gene>
<dbReference type="InterPro" id="IPR035093">
    <property type="entry name" value="RelE/ParE_toxin_dom_sf"/>
</dbReference>